<dbReference type="Proteomes" id="UP001431209">
    <property type="component" value="Unassembled WGS sequence"/>
</dbReference>
<dbReference type="SMART" id="SM00248">
    <property type="entry name" value="ANK"/>
    <property type="match status" value="2"/>
</dbReference>
<dbReference type="Pfam" id="PF12796">
    <property type="entry name" value="Ank_2"/>
    <property type="match status" value="1"/>
</dbReference>
<organism evidence="4 5">
    <name type="scientific">Acrasis kona</name>
    <dbReference type="NCBI Taxonomy" id="1008807"/>
    <lineage>
        <taxon>Eukaryota</taxon>
        <taxon>Discoba</taxon>
        <taxon>Heterolobosea</taxon>
        <taxon>Tetramitia</taxon>
        <taxon>Eutetramitia</taxon>
        <taxon>Acrasidae</taxon>
        <taxon>Acrasis</taxon>
    </lineage>
</organism>
<dbReference type="AlphaFoldDB" id="A0AAW2YV08"/>
<dbReference type="GO" id="GO:0085020">
    <property type="term" value="P:protein K6-linked ubiquitination"/>
    <property type="evidence" value="ECO:0007669"/>
    <property type="project" value="TreeGrafter"/>
</dbReference>
<reference evidence="4 5" key="1">
    <citation type="submission" date="2024-03" db="EMBL/GenBank/DDBJ databases">
        <title>The Acrasis kona genome and developmental transcriptomes reveal deep origins of eukaryotic multicellular pathways.</title>
        <authorList>
            <person name="Sheikh S."/>
            <person name="Fu C.-J."/>
            <person name="Brown M.W."/>
            <person name="Baldauf S.L."/>
        </authorList>
    </citation>
    <scope>NUCLEOTIDE SEQUENCE [LARGE SCALE GENOMIC DNA]</scope>
    <source>
        <strain evidence="4 5">ATCC MYA-3509</strain>
    </source>
</reference>
<dbReference type="Gene3D" id="1.25.40.20">
    <property type="entry name" value="Ankyrin repeat-containing domain"/>
    <property type="match status" value="1"/>
</dbReference>
<evidence type="ECO:0000256" key="2">
    <source>
        <dbReference type="ARBA" id="ARBA00023043"/>
    </source>
</evidence>
<evidence type="ECO:0000256" key="3">
    <source>
        <dbReference type="PROSITE-ProRule" id="PRU00023"/>
    </source>
</evidence>
<gene>
    <name evidence="4" type="ORF">AKO1_012808</name>
</gene>
<proteinExistence type="predicted"/>
<dbReference type="PROSITE" id="PS50088">
    <property type="entry name" value="ANK_REPEAT"/>
    <property type="match status" value="1"/>
</dbReference>
<dbReference type="InterPro" id="IPR036770">
    <property type="entry name" value="Ankyrin_rpt-contain_sf"/>
</dbReference>
<dbReference type="PANTHER" id="PTHR24171">
    <property type="entry name" value="ANKYRIN REPEAT DOMAIN-CONTAINING PROTEIN 39-RELATED"/>
    <property type="match status" value="1"/>
</dbReference>
<evidence type="ECO:0000313" key="5">
    <source>
        <dbReference type="Proteomes" id="UP001431209"/>
    </source>
</evidence>
<keyword evidence="2 3" id="KW-0040">ANK repeat</keyword>
<protein>
    <recommendedName>
        <fullName evidence="6">Myotrophin</fullName>
    </recommendedName>
</protein>
<dbReference type="PANTHER" id="PTHR24171:SF8">
    <property type="entry name" value="BRCA1-ASSOCIATED RING DOMAIN PROTEIN 1"/>
    <property type="match status" value="1"/>
</dbReference>
<evidence type="ECO:0000313" key="4">
    <source>
        <dbReference type="EMBL" id="KAL0481263.1"/>
    </source>
</evidence>
<feature type="repeat" description="ANK" evidence="3">
    <location>
        <begin position="76"/>
        <end position="108"/>
    </location>
</feature>
<evidence type="ECO:0008006" key="6">
    <source>
        <dbReference type="Google" id="ProtNLM"/>
    </source>
</evidence>
<sequence>MSSDDSVDQRVVFFASAKQGSVGGMKQLVDEGFTNYNGKDELGNTALHWSASADHLDAVEYLVDVLKLDVDAVNNVGDTALHKAAWRGSLDCVKYLIDKDATIEKLNNDKKRPVDLAKHLEVKSYLQSFEGADEGELEEDAPSSDEEA</sequence>
<keyword evidence="5" id="KW-1185">Reference proteome</keyword>
<dbReference type="InterPro" id="IPR002110">
    <property type="entry name" value="Ankyrin_rpt"/>
</dbReference>
<dbReference type="EMBL" id="JAOPGA020000741">
    <property type="protein sequence ID" value="KAL0481263.1"/>
    <property type="molecule type" value="Genomic_DNA"/>
</dbReference>
<comment type="caution">
    <text evidence="4">The sequence shown here is derived from an EMBL/GenBank/DDBJ whole genome shotgun (WGS) entry which is preliminary data.</text>
</comment>
<dbReference type="SUPFAM" id="SSF48403">
    <property type="entry name" value="Ankyrin repeat"/>
    <property type="match status" value="1"/>
</dbReference>
<dbReference type="PROSITE" id="PS50297">
    <property type="entry name" value="ANK_REP_REGION"/>
    <property type="match status" value="1"/>
</dbReference>
<keyword evidence="1" id="KW-0677">Repeat</keyword>
<evidence type="ECO:0000256" key="1">
    <source>
        <dbReference type="ARBA" id="ARBA00022737"/>
    </source>
</evidence>
<dbReference type="GO" id="GO:0004842">
    <property type="term" value="F:ubiquitin-protein transferase activity"/>
    <property type="evidence" value="ECO:0007669"/>
    <property type="project" value="TreeGrafter"/>
</dbReference>
<accession>A0AAW2YV08</accession>
<name>A0AAW2YV08_9EUKA</name>